<feature type="coiled-coil region" evidence="1">
    <location>
        <begin position="183"/>
        <end position="263"/>
    </location>
</feature>
<evidence type="ECO:0000256" key="1">
    <source>
        <dbReference type="SAM" id="Coils"/>
    </source>
</evidence>
<feature type="coiled-coil region" evidence="1">
    <location>
        <begin position="81"/>
        <end position="115"/>
    </location>
</feature>
<sequence>MGRVKFPCMPPLTYARRDAAAACKEKRAPSLVPLQHSVITFGSHHNAPHLVPFNAVVEGNRTGEVRLAHSGEQRRSRDEGVEAEQNKIRQLSAELQRALDKLRVKNNEEQKLRRRAAVAQLQLAEEVERRTSTVHGILQLMKLQGDFMRGTNAEVCRLLQVAGEERDAAVRSLSDERASRVGEGKAQEKLNSLQIENDGLRQQLEEAWRAKTGLENDYKRLQGEKEKDEVNFSKLRQQLELDLMRTQAQLQGVNRELAEAKNTMTTSDTQLQQVQLFIQMVCQPDFYVVKDRSLEPVDKNRRDPTGFVLVPLAVLLQGYTLLAPSCRQDLIESYRARLP</sequence>
<keyword evidence="1" id="KW-0175">Coiled coil</keyword>
<comment type="caution">
    <text evidence="2">The sequence shown here is derived from an EMBL/GenBank/DDBJ whole genome shotgun (WGS) entry which is preliminary data.</text>
</comment>
<dbReference type="EMBL" id="MKKU01000525">
    <property type="protein sequence ID" value="RNF08872.1"/>
    <property type="molecule type" value="Genomic_DNA"/>
</dbReference>
<organism evidence="2 3">
    <name type="scientific">Trypanosoma conorhini</name>
    <dbReference type="NCBI Taxonomy" id="83891"/>
    <lineage>
        <taxon>Eukaryota</taxon>
        <taxon>Discoba</taxon>
        <taxon>Euglenozoa</taxon>
        <taxon>Kinetoplastea</taxon>
        <taxon>Metakinetoplastina</taxon>
        <taxon>Trypanosomatida</taxon>
        <taxon>Trypanosomatidae</taxon>
        <taxon>Trypanosoma</taxon>
    </lineage>
</organism>
<proteinExistence type="predicted"/>
<evidence type="ECO:0000313" key="2">
    <source>
        <dbReference type="EMBL" id="RNF08872.1"/>
    </source>
</evidence>
<dbReference type="RefSeq" id="XP_029225927.1">
    <property type="nucleotide sequence ID" value="XM_029373940.1"/>
</dbReference>
<gene>
    <name evidence="2" type="ORF">Tco025E_07073</name>
</gene>
<dbReference type="AlphaFoldDB" id="A0A422NTT7"/>
<dbReference type="Proteomes" id="UP000284403">
    <property type="component" value="Unassembled WGS sequence"/>
</dbReference>
<protein>
    <submittedName>
        <fullName evidence="2">Uncharacterized protein</fullName>
    </submittedName>
</protein>
<dbReference type="GeneID" id="40320684"/>
<name>A0A422NTT7_9TRYP</name>
<reference evidence="2 3" key="1">
    <citation type="journal article" date="2018" name="BMC Genomics">
        <title>Genomic comparison of Trypanosoma conorhini and Trypanosoma rangeli to Trypanosoma cruzi strains of high and low virulence.</title>
        <authorList>
            <person name="Bradwell K.R."/>
            <person name="Koparde V.N."/>
            <person name="Matveyev A.V."/>
            <person name="Serrano M.G."/>
            <person name="Alves J.M."/>
            <person name="Parikh H."/>
            <person name="Huang B."/>
            <person name="Lee V."/>
            <person name="Espinosa-Alvarez O."/>
            <person name="Ortiz P.A."/>
            <person name="Costa-Martins A.G."/>
            <person name="Teixeira M.M."/>
            <person name="Buck G.A."/>
        </authorList>
    </citation>
    <scope>NUCLEOTIDE SEQUENCE [LARGE SCALE GENOMIC DNA]</scope>
    <source>
        <strain evidence="2 3">025E</strain>
    </source>
</reference>
<keyword evidence="3" id="KW-1185">Reference proteome</keyword>
<evidence type="ECO:0000313" key="3">
    <source>
        <dbReference type="Proteomes" id="UP000284403"/>
    </source>
</evidence>
<accession>A0A422NTT7</accession>
<dbReference type="OrthoDB" id="263686at2759"/>